<dbReference type="Proteomes" id="UP000095286">
    <property type="component" value="Unplaced"/>
</dbReference>
<accession>A0AC35UEK9</accession>
<dbReference type="WBParaSite" id="RSKR_0001043600.1">
    <property type="protein sequence ID" value="RSKR_0001043600.1"/>
    <property type="gene ID" value="RSKR_0001043600"/>
</dbReference>
<organism evidence="1 2">
    <name type="scientific">Rhabditophanes sp. KR3021</name>
    <dbReference type="NCBI Taxonomy" id="114890"/>
    <lineage>
        <taxon>Eukaryota</taxon>
        <taxon>Metazoa</taxon>
        <taxon>Ecdysozoa</taxon>
        <taxon>Nematoda</taxon>
        <taxon>Chromadorea</taxon>
        <taxon>Rhabditida</taxon>
        <taxon>Tylenchina</taxon>
        <taxon>Panagrolaimomorpha</taxon>
        <taxon>Strongyloidoidea</taxon>
        <taxon>Alloionematidae</taxon>
        <taxon>Rhabditophanes</taxon>
    </lineage>
</organism>
<evidence type="ECO:0000313" key="1">
    <source>
        <dbReference type="Proteomes" id="UP000095286"/>
    </source>
</evidence>
<reference evidence="2" key="1">
    <citation type="submission" date="2016-11" db="UniProtKB">
        <authorList>
            <consortium name="WormBaseParasite"/>
        </authorList>
    </citation>
    <scope>IDENTIFICATION</scope>
    <source>
        <strain evidence="2">KR3021</strain>
    </source>
</reference>
<protein>
    <submittedName>
        <fullName evidence="2">ZP domain-containing protein</fullName>
    </submittedName>
</protein>
<sequence>MLLLLLIAVLTDLVSFVKIDKSSYYCLDFDNRFSKKENFQSVETNVAYDKLRPTQYDFHFDHYTCPYETRLPSSLRINYIHINIFHDNIINSDVYVRQIVCTLKSVLLDKTNTVSFYVLDSHIIDNMDCGRFHAYLGKVKTNDVNLVVSGIPFRCDRSEVVGTFAYFSPFDGEGLVIPCTSNIIDAACYDNITNMMMGVPIRFNINVQMSIESPVAEGTVLIRIKYDNASQTSLQEESLQSALSILFYHVGQKYKESDDVAVDHTMGTSEVADKEESLFNGMNITVVMVLIIGLLGITMVIFVYLYKSNQENKLVKEAHGRFLSCPDEQMFNDNSESDSDTELSTASSVVSSTATTPIQSLRSCLPSASLRSSDSTSLSINSDLKNRSRHFAIKSLED</sequence>
<name>A0AC35UEK9_9BILA</name>
<proteinExistence type="predicted"/>
<evidence type="ECO:0000313" key="2">
    <source>
        <dbReference type="WBParaSite" id="RSKR_0001043600.1"/>
    </source>
</evidence>